<accession>A0A382LU02</accession>
<dbReference type="EMBL" id="UINC01089215">
    <property type="protein sequence ID" value="SVC40118.1"/>
    <property type="molecule type" value="Genomic_DNA"/>
</dbReference>
<gene>
    <name evidence="2" type="ORF">METZ01_LOCUS292972</name>
</gene>
<dbReference type="InterPro" id="IPR008978">
    <property type="entry name" value="HSP20-like_chaperone"/>
</dbReference>
<proteinExistence type="predicted"/>
<dbReference type="Pfam" id="PF00011">
    <property type="entry name" value="HSP20"/>
    <property type="match status" value="1"/>
</dbReference>
<dbReference type="PANTHER" id="PTHR47062:SF1">
    <property type="entry name" value="SMALL HEAT SHOCK PROTEIN IBPA"/>
    <property type="match status" value="1"/>
</dbReference>
<dbReference type="AlphaFoldDB" id="A0A382LU02"/>
<sequence length="141" mass="16521">MSIQRYRAADLENLMDRITKNSIGLDDYFNRFFNETVTNYPPYNLIQVNNSESRLEIALAGFKKEEVNVFTEYGKLFVEGKKKDKETESEYFHQGLAQRSFKRAWTLSDDFEVRDVSLEDGLLTVKLGKVVPEHHARKDYL</sequence>
<dbReference type="PROSITE" id="PS01031">
    <property type="entry name" value="SHSP"/>
    <property type="match status" value="1"/>
</dbReference>
<name>A0A382LU02_9ZZZZ</name>
<dbReference type="PANTHER" id="PTHR47062">
    <property type="match status" value="1"/>
</dbReference>
<evidence type="ECO:0000259" key="1">
    <source>
        <dbReference type="PROSITE" id="PS01031"/>
    </source>
</evidence>
<dbReference type="InterPro" id="IPR002068">
    <property type="entry name" value="A-crystallin/Hsp20_dom"/>
</dbReference>
<feature type="domain" description="SHSP" evidence="1">
    <location>
        <begin position="34"/>
        <end position="141"/>
    </location>
</feature>
<reference evidence="2" key="1">
    <citation type="submission" date="2018-05" db="EMBL/GenBank/DDBJ databases">
        <authorList>
            <person name="Lanie J.A."/>
            <person name="Ng W.-L."/>
            <person name="Kazmierczak K.M."/>
            <person name="Andrzejewski T.M."/>
            <person name="Davidsen T.M."/>
            <person name="Wayne K.J."/>
            <person name="Tettelin H."/>
            <person name="Glass J.I."/>
            <person name="Rusch D."/>
            <person name="Podicherti R."/>
            <person name="Tsui H.-C.T."/>
            <person name="Winkler M.E."/>
        </authorList>
    </citation>
    <scope>NUCLEOTIDE SEQUENCE</scope>
</reference>
<evidence type="ECO:0000313" key="2">
    <source>
        <dbReference type="EMBL" id="SVC40118.1"/>
    </source>
</evidence>
<organism evidence="2">
    <name type="scientific">marine metagenome</name>
    <dbReference type="NCBI Taxonomy" id="408172"/>
    <lineage>
        <taxon>unclassified sequences</taxon>
        <taxon>metagenomes</taxon>
        <taxon>ecological metagenomes</taxon>
    </lineage>
</organism>
<dbReference type="Gene3D" id="2.60.40.790">
    <property type="match status" value="1"/>
</dbReference>
<dbReference type="SUPFAM" id="SSF49764">
    <property type="entry name" value="HSP20-like chaperones"/>
    <property type="match status" value="1"/>
</dbReference>
<protein>
    <recommendedName>
        <fullName evidence="1">SHSP domain-containing protein</fullName>
    </recommendedName>
</protein>